<organism evidence="1">
    <name type="scientific">Anguilla anguilla</name>
    <name type="common">European freshwater eel</name>
    <name type="synonym">Muraena anguilla</name>
    <dbReference type="NCBI Taxonomy" id="7936"/>
    <lineage>
        <taxon>Eukaryota</taxon>
        <taxon>Metazoa</taxon>
        <taxon>Chordata</taxon>
        <taxon>Craniata</taxon>
        <taxon>Vertebrata</taxon>
        <taxon>Euteleostomi</taxon>
        <taxon>Actinopterygii</taxon>
        <taxon>Neopterygii</taxon>
        <taxon>Teleostei</taxon>
        <taxon>Anguilliformes</taxon>
        <taxon>Anguillidae</taxon>
        <taxon>Anguilla</taxon>
    </lineage>
</organism>
<sequence>MLMASPLVPKLEGNFPKVFCAYVLNRIKPCDVVIYVQSACINSFLITNFVMY</sequence>
<reference evidence="1" key="1">
    <citation type="submission" date="2014-11" db="EMBL/GenBank/DDBJ databases">
        <authorList>
            <person name="Amaro Gonzalez C."/>
        </authorList>
    </citation>
    <scope>NUCLEOTIDE SEQUENCE</scope>
</reference>
<reference evidence="1" key="2">
    <citation type="journal article" date="2015" name="Fish Shellfish Immunol.">
        <title>Early steps in the European eel (Anguilla anguilla)-Vibrio vulnificus interaction in the gills: Role of the RtxA13 toxin.</title>
        <authorList>
            <person name="Callol A."/>
            <person name="Pajuelo D."/>
            <person name="Ebbesson L."/>
            <person name="Teles M."/>
            <person name="MacKenzie S."/>
            <person name="Amaro C."/>
        </authorList>
    </citation>
    <scope>NUCLEOTIDE SEQUENCE</scope>
</reference>
<evidence type="ECO:0000313" key="1">
    <source>
        <dbReference type="EMBL" id="JAH21651.1"/>
    </source>
</evidence>
<accession>A0A0E9QXG7</accession>
<dbReference type="EMBL" id="GBXM01086926">
    <property type="protein sequence ID" value="JAH21651.1"/>
    <property type="molecule type" value="Transcribed_RNA"/>
</dbReference>
<protein>
    <submittedName>
        <fullName evidence="1">Uncharacterized protein</fullName>
    </submittedName>
</protein>
<name>A0A0E9QXG7_ANGAN</name>
<dbReference type="AlphaFoldDB" id="A0A0E9QXG7"/>
<proteinExistence type="predicted"/>